<sequence length="249" mass="28895">MQIINGLHKMRATPRKFTPRIFQVNGFSIYVGPCKSCPSAIEPWIKQFCSLSEHKWYVPIDRDWAADWFNNYGMKELFPNYDIAIDTISDSHSDDWAYLSDDNIASILVQAKQLYGLLHARWICQAKGLTQMKKKFESGIFGECPRFNCNGQHLLPMGTTLKPRHHSVKLFCPKCCDIYTAPPTMRIDGAHFGPAFPHIFLSEYSDFDKSTDFKAFKMFAFGFPIKKTKKRFEPHETNHHEEEFPRNDV</sequence>
<dbReference type="PANTHER" id="PTHR11740:SF0">
    <property type="entry name" value="CASEIN KINASE II SUBUNIT BETA"/>
    <property type="match status" value="1"/>
</dbReference>
<dbReference type="GeneID" id="94830628"/>
<dbReference type="FunFam" id="1.10.1820.10:FF:000006">
    <property type="entry name" value="Casein kinase II subunit beta"/>
    <property type="match status" value="1"/>
</dbReference>
<dbReference type="SMART" id="SM01085">
    <property type="entry name" value="CK_II_beta"/>
    <property type="match status" value="1"/>
</dbReference>
<dbReference type="PANTHER" id="PTHR11740">
    <property type="entry name" value="CASEIN KINASE II SUBUNIT BETA"/>
    <property type="match status" value="1"/>
</dbReference>
<evidence type="ECO:0000313" key="4">
    <source>
        <dbReference type="Proteomes" id="UP000179807"/>
    </source>
</evidence>
<dbReference type="SUPFAM" id="SSF57798">
    <property type="entry name" value="Casein kinase II beta subunit"/>
    <property type="match status" value="1"/>
</dbReference>
<dbReference type="GO" id="GO:0005956">
    <property type="term" value="C:protein kinase CK2 complex"/>
    <property type="evidence" value="ECO:0007669"/>
    <property type="project" value="UniProtKB-UniRule"/>
</dbReference>
<reference evidence="3" key="1">
    <citation type="submission" date="2016-10" db="EMBL/GenBank/DDBJ databases">
        <authorList>
            <person name="Benchimol M."/>
            <person name="Almeida L.G."/>
            <person name="Vasconcelos A.T."/>
            <person name="Perreira-Neves A."/>
            <person name="Rosa I.A."/>
            <person name="Tasca T."/>
            <person name="Bogo M.R."/>
            <person name="de Souza W."/>
        </authorList>
    </citation>
    <scope>NUCLEOTIDE SEQUENCE [LARGE SCALE GENOMIC DNA]</scope>
    <source>
        <strain evidence="3">K</strain>
    </source>
</reference>
<comment type="caution">
    <text evidence="3">The sequence shown here is derived from an EMBL/GenBank/DDBJ whole genome shotgun (WGS) entry which is preliminary data.</text>
</comment>
<dbReference type="VEuPathDB" id="TrichDB:TRFO_11238"/>
<dbReference type="PRINTS" id="PR00472">
    <property type="entry name" value="CASNKINASEII"/>
</dbReference>
<proteinExistence type="inferred from homology"/>
<dbReference type="EMBL" id="MLAK01001326">
    <property type="protein sequence ID" value="OHS94366.1"/>
    <property type="molecule type" value="Genomic_DNA"/>
</dbReference>
<dbReference type="Gene3D" id="2.20.25.20">
    <property type="match status" value="1"/>
</dbReference>
<dbReference type="OrthoDB" id="3971593at2759"/>
<dbReference type="InterPro" id="IPR016149">
    <property type="entry name" value="Casein_kin_II_reg-sub_N"/>
</dbReference>
<dbReference type="AlphaFoldDB" id="A0A1J4J4X0"/>
<dbReference type="Proteomes" id="UP000179807">
    <property type="component" value="Unassembled WGS sequence"/>
</dbReference>
<comment type="subunit">
    <text evidence="2">Tetramer of two alpha and two beta subunits.</text>
</comment>
<evidence type="ECO:0000256" key="1">
    <source>
        <dbReference type="ARBA" id="ARBA00006941"/>
    </source>
</evidence>
<name>A0A1J4J4X0_9EUKA</name>
<comment type="similarity">
    <text evidence="1 2">Belongs to the casein kinase 2 subunit beta family.</text>
</comment>
<dbReference type="RefSeq" id="XP_068347503.1">
    <property type="nucleotide sequence ID" value="XM_068495924.1"/>
</dbReference>
<dbReference type="GO" id="GO:0019887">
    <property type="term" value="F:protein kinase regulator activity"/>
    <property type="evidence" value="ECO:0007669"/>
    <property type="project" value="InterPro"/>
</dbReference>
<keyword evidence="4" id="KW-1185">Reference proteome</keyword>
<dbReference type="GO" id="GO:0005737">
    <property type="term" value="C:cytoplasm"/>
    <property type="evidence" value="ECO:0007669"/>
    <property type="project" value="TreeGrafter"/>
</dbReference>
<evidence type="ECO:0000313" key="3">
    <source>
        <dbReference type="EMBL" id="OHS94366.1"/>
    </source>
</evidence>
<accession>A0A1J4J4X0</accession>
<dbReference type="GO" id="GO:0016301">
    <property type="term" value="F:kinase activity"/>
    <property type="evidence" value="ECO:0007669"/>
    <property type="project" value="UniProtKB-KW"/>
</dbReference>
<gene>
    <name evidence="3" type="ORF">TRFO_11238</name>
</gene>
<protein>
    <recommendedName>
        <fullName evidence="2">Casein kinase II subunit beta</fullName>
        <shortName evidence="2">CK II beta</shortName>
    </recommendedName>
</protein>
<dbReference type="FunFam" id="2.20.25.20:FF:000001">
    <property type="entry name" value="Casein kinase II subunit beta"/>
    <property type="match status" value="1"/>
</dbReference>
<organism evidence="3 4">
    <name type="scientific">Tritrichomonas foetus</name>
    <dbReference type="NCBI Taxonomy" id="1144522"/>
    <lineage>
        <taxon>Eukaryota</taxon>
        <taxon>Metamonada</taxon>
        <taxon>Parabasalia</taxon>
        <taxon>Tritrichomonadida</taxon>
        <taxon>Tritrichomonadidae</taxon>
        <taxon>Tritrichomonas</taxon>
    </lineage>
</organism>
<dbReference type="Pfam" id="PF01214">
    <property type="entry name" value="CK_II_beta"/>
    <property type="match status" value="1"/>
</dbReference>
<evidence type="ECO:0000256" key="2">
    <source>
        <dbReference type="RuleBase" id="RU361268"/>
    </source>
</evidence>
<dbReference type="InterPro" id="IPR000704">
    <property type="entry name" value="Casein_kinase_II_reg-sub"/>
</dbReference>
<dbReference type="InterPro" id="IPR035991">
    <property type="entry name" value="Casein_kinase_II_beta-like"/>
</dbReference>
<dbReference type="Gene3D" id="1.10.1820.10">
    <property type="entry name" value="protein kinase ck2 holoenzyme, chain C, domain 1"/>
    <property type="match status" value="1"/>
</dbReference>